<dbReference type="AlphaFoldDB" id="A0A423SUV6"/>
<dbReference type="OrthoDB" id="6581954at2759"/>
<keyword evidence="4 9" id="KW-0812">Transmembrane</keyword>
<dbReference type="GO" id="GO:0005886">
    <property type="term" value="C:plasma membrane"/>
    <property type="evidence" value="ECO:0007669"/>
    <property type="project" value="TreeGrafter"/>
</dbReference>
<dbReference type="InterPro" id="IPR037272">
    <property type="entry name" value="SNS_sf"/>
</dbReference>
<evidence type="ECO:0000256" key="2">
    <source>
        <dbReference type="ARBA" id="ARBA00006459"/>
    </source>
</evidence>
<organism evidence="10 11">
    <name type="scientific">Penaeus vannamei</name>
    <name type="common">Whiteleg shrimp</name>
    <name type="synonym">Litopenaeus vannamei</name>
    <dbReference type="NCBI Taxonomy" id="6689"/>
    <lineage>
        <taxon>Eukaryota</taxon>
        <taxon>Metazoa</taxon>
        <taxon>Ecdysozoa</taxon>
        <taxon>Arthropoda</taxon>
        <taxon>Crustacea</taxon>
        <taxon>Multicrustacea</taxon>
        <taxon>Malacostraca</taxon>
        <taxon>Eumalacostraca</taxon>
        <taxon>Eucarida</taxon>
        <taxon>Decapoda</taxon>
        <taxon>Dendrobranchiata</taxon>
        <taxon>Penaeoidea</taxon>
        <taxon>Penaeidae</taxon>
        <taxon>Penaeus</taxon>
    </lineage>
</organism>
<keyword evidence="8" id="KW-0915">Sodium</keyword>
<proteinExistence type="inferred from homology"/>
<dbReference type="EMBL" id="QCYY01002736">
    <property type="protein sequence ID" value="ROT67958.1"/>
    <property type="molecule type" value="Genomic_DNA"/>
</dbReference>
<evidence type="ECO:0000256" key="4">
    <source>
        <dbReference type="ARBA" id="ARBA00022692"/>
    </source>
</evidence>
<protein>
    <submittedName>
        <fullName evidence="10">Sodium-and chloride-dependent glycine transporter 2-like</fullName>
    </submittedName>
</protein>
<keyword evidence="8" id="KW-0479">Metal-binding</keyword>
<dbReference type="SUPFAM" id="SSF161070">
    <property type="entry name" value="SNF-like"/>
    <property type="match status" value="1"/>
</dbReference>
<reference evidence="10 11" key="2">
    <citation type="submission" date="2019-01" db="EMBL/GenBank/DDBJ databases">
        <title>The decoding of complex shrimp genome reveals the adaptation for benthos swimmer, frequently molting mechanism and breeding impact on genome.</title>
        <authorList>
            <person name="Sun Y."/>
            <person name="Gao Y."/>
            <person name="Yu Y."/>
        </authorList>
    </citation>
    <scope>NUCLEOTIDE SEQUENCE [LARGE SCALE GENOMIC DNA]</scope>
    <source>
        <tissue evidence="10">Muscle</tissue>
    </source>
</reference>
<feature type="binding site" evidence="8">
    <location>
        <position position="52"/>
    </location>
    <ligand>
        <name>Na(+)</name>
        <dbReference type="ChEBI" id="CHEBI:29101"/>
        <label>1</label>
    </ligand>
</feature>
<dbReference type="GO" id="GO:0005283">
    <property type="term" value="F:amino acid:sodium symporter activity"/>
    <property type="evidence" value="ECO:0007669"/>
    <property type="project" value="TreeGrafter"/>
</dbReference>
<gene>
    <name evidence="10" type="ORF">C7M84_013939</name>
</gene>
<keyword evidence="7 9" id="KW-0472">Membrane</keyword>
<evidence type="ECO:0000256" key="5">
    <source>
        <dbReference type="ARBA" id="ARBA00022847"/>
    </source>
</evidence>
<evidence type="ECO:0000256" key="3">
    <source>
        <dbReference type="ARBA" id="ARBA00022448"/>
    </source>
</evidence>
<feature type="binding site" evidence="8">
    <location>
        <position position="49"/>
    </location>
    <ligand>
        <name>Na(+)</name>
        <dbReference type="ChEBI" id="CHEBI:29101"/>
        <label>2</label>
    </ligand>
</feature>
<dbReference type="PANTHER" id="PTHR11616:SF236">
    <property type="entry name" value="TRANSPORTER"/>
    <property type="match status" value="1"/>
</dbReference>
<dbReference type="GO" id="GO:0089718">
    <property type="term" value="P:amino acid import across plasma membrane"/>
    <property type="evidence" value="ECO:0007669"/>
    <property type="project" value="TreeGrafter"/>
</dbReference>
<feature type="binding site" evidence="8">
    <location>
        <position position="53"/>
    </location>
    <ligand>
        <name>Na(+)</name>
        <dbReference type="ChEBI" id="CHEBI:29101"/>
        <label>1</label>
    </ligand>
</feature>
<evidence type="ECO:0000256" key="1">
    <source>
        <dbReference type="ARBA" id="ARBA00004141"/>
    </source>
</evidence>
<feature type="transmembrane region" description="Helical" evidence="9">
    <location>
        <begin position="79"/>
        <end position="103"/>
    </location>
</feature>
<comment type="subcellular location">
    <subcellularLocation>
        <location evidence="1">Membrane</location>
        <topology evidence="1">Multi-pass membrane protein</topology>
    </subcellularLocation>
</comment>
<dbReference type="Pfam" id="PF00209">
    <property type="entry name" value="SNF"/>
    <property type="match status" value="1"/>
</dbReference>
<keyword evidence="6 9" id="KW-1133">Transmembrane helix</keyword>
<accession>A0A423SUV6</accession>
<dbReference type="GO" id="GO:0015179">
    <property type="term" value="F:L-amino acid transmembrane transporter activity"/>
    <property type="evidence" value="ECO:0007669"/>
    <property type="project" value="TreeGrafter"/>
</dbReference>
<reference evidence="10 11" key="1">
    <citation type="submission" date="2018-04" db="EMBL/GenBank/DDBJ databases">
        <authorList>
            <person name="Zhang X."/>
            <person name="Yuan J."/>
            <person name="Li F."/>
            <person name="Xiang J."/>
        </authorList>
    </citation>
    <scope>NUCLEOTIDE SEQUENCE [LARGE SCALE GENOMIC DNA]</scope>
    <source>
        <tissue evidence="10">Muscle</tissue>
    </source>
</reference>
<dbReference type="STRING" id="6689.A0A423SUV6"/>
<feature type="transmembrane region" description="Helical" evidence="9">
    <location>
        <begin position="109"/>
        <end position="130"/>
    </location>
</feature>
<dbReference type="PROSITE" id="PS50267">
    <property type="entry name" value="NA_NEUROTRAN_SYMP_3"/>
    <property type="match status" value="1"/>
</dbReference>
<dbReference type="GO" id="GO:0046872">
    <property type="term" value="F:metal ion binding"/>
    <property type="evidence" value="ECO:0007669"/>
    <property type="project" value="UniProtKB-KW"/>
</dbReference>
<evidence type="ECO:0000256" key="9">
    <source>
        <dbReference type="SAM" id="Phobius"/>
    </source>
</evidence>
<dbReference type="PRINTS" id="PR00176">
    <property type="entry name" value="NANEUSMPORT"/>
</dbReference>
<dbReference type="InterPro" id="IPR000175">
    <property type="entry name" value="Na/ntran_symport"/>
</dbReference>
<dbReference type="PANTHER" id="PTHR11616">
    <property type="entry name" value="SODIUM/CHLORIDE DEPENDENT TRANSPORTER"/>
    <property type="match status" value="1"/>
</dbReference>
<keyword evidence="11" id="KW-1185">Reference proteome</keyword>
<feature type="transmembrane region" description="Helical" evidence="9">
    <location>
        <begin position="150"/>
        <end position="171"/>
    </location>
</feature>
<sequence>MAHDLGVDIEDVAASGPGLAFIAYPEAISRTLPFPQLWASLFFFMLFTLGLDSEFALLETVLTALYDTFPSTRNQKFKLTALLCVSCFLMGIPMCATMGQYIFYLVDSFGGGVGVLLIAIFELVGLHWVYGVRRFSEDLKFMLGYNPSMFWKVCWVFIAPVTLILMFIYSAVTWTNPKYGDVEYPDWAIGIGWFLAAVSVAMIPLVFVLVLLKKLFTGDIRRVFSPASNWGPGDPEARQELLALKHGLNMSETKFGIDNPAMDPRYYPQ</sequence>
<feature type="transmembrane region" description="Helical" evidence="9">
    <location>
        <begin position="37"/>
        <end position="58"/>
    </location>
</feature>
<keyword evidence="5" id="KW-0769">Symport</keyword>
<dbReference type="Proteomes" id="UP000283509">
    <property type="component" value="Unassembled WGS sequence"/>
</dbReference>
<evidence type="ECO:0000313" key="10">
    <source>
        <dbReference type="EMBL" id="ROT67958.1"/>
    </source>
</evidence>
<keyword evidence="3" id="KW-0813">Transport</keyword>
<name>A0A423SUV6_PENVA</name>
<evidence type="ECO:0000313" key="11">
    <source>
        <dbReference type="Proteomes" id="UP000283509"/>
    </source>
</evidence>
<evidence type="ECO:0000256" key="8">
    <source>
        <dbReference type="PIRSR" id="PIRSR600175-1"/>
    </source>
</evidence>
<comment type="caution">
    <text evidence="10">The sequence shown here is derived from an EMBL/GenBank/DDBJ whole genome shotgun (WGS) entry which is preliminary data.</text>
</comment>
<evidence type="ECO:0000256" key="6">
    <source>
        <dbReference type="ARBA" id="ARBA00022989"/>
    </source>
</evidence>
<dbReference type="GO" id="GO:0015187">
    <property type="term" value="F:glycine transmembrane transporter activity"/>
    <property type="evidence" value="ECO:0007669"/>
    <property type="project" value="TreeGrafter"/>
</dbReference>
<feature type="transmembrane region" description="Helical" evidence="9">
    <location>
        <begin position="191"/>
        <end position="212"/>
    </location>
</feature>
<evidence type="ECO:0000256" key="7">
    <source>
        <dbReference type="ARBA" id="ARBA00023136"/>
    </source>
</evidence>
<comment type="similarity">
    <text evidence="2">Belongs to the sodium:neurotransmitter symporter (SNF) (TC 2.A.22) family.</text>
</comment>